<reference evidence="7 8" key="1">
    <citation type="submission" date="2016-04" db="EMBL/GenBank/DDBJ databases">
        <authorList>
            <person name="Evans L.H."/>
            <person name="Alamgir A."/>
            <person name="Owens N."/>
            <person name="Weber N.D."/>
            <person name="Virtaneva K."/>
            <person name="Barbian K."/>
            <person name="Babar A."/>
            <person name="Rosenke K."/>
        </authorList>
    </citation>
    <scope>NUCLEOTIDE SEQUENCE [LARGE SCALE GENOMIC DNA]</scope>
    <source>
        <strain evidence="7 8">PMB02</strain>
    </source>
</reference>
<evidence type="ECO:0000256" key="5">
    <source>
        <dbReference type="SAM" id="SignalP"/>
    </source>
</evidence>
<comment type="caution">
    <text evidence="7">The sequence shown here is derived from an EMBL/GenBank/DDBJ whole genome shotgun (WGS) entry which is preliminary data.</text>
</comment>
<organism evidence="7 8">
    <name type="scientific">Methylobacterium platani</name>
    <dbReference type="NCBI Taxonomy" id="427683"/>
    <lineage>
        <taxon>Bacteria</taxon>
        <taxon>Pseudomonadati</taxon>
        <taxon>Pseudomonadota</taxon>
        <taxon>Alphaproteobacteria</taxon>
        <taxon>Hyphomicrobiales</taxon>
        <taxon>Methylobacteriaceae</taxon>
        <taxon>Methylobacterium</taxon>
    </lineage>
</organism>
<feature type="domain" description="Cupin type-1" evidence="6">
    <location>
        <begin position="86"/>
        <end position="221"/>
    </location>
</feature>
<dbReference type="InterPro" id="IPR051610">
    <property type="entry name" value="GPI/OXD"/>
</dbReference>
<dbReference type="PANTHER" id="PTHR35848">
    <property type="entry name" value="OXALATE-BINDING PROTEIN"/>
    <property type="match status" value="1"/>
</dbReference>
<evidence type="ECO:0000256" key="3">
    <source>
        <dbReference type="PIRSR" id="PIRSR617774-2"/>
    </source>
</evidence>
<dbReference type="CDD" id="cd20305">
    <property type="entry name" value="cupin_OxDC_C"/>
    <property type="match status" value="1"/>
</dbReference>
<evidence type="ECO:0000256" key="1">
    <source>
        <dbReference type="ARBA" id="ARBA00022723"/>
    </source>
</evidence>
<keyword evidence="1 3" id="KW-0479">Metal-binding</keyword>
<evidence type="ECO:0000256" key="4">
    <source>
        <dbReference type="SAM" id="MobiDB-lite"/>
    </source>
</evidence>
<evidence type="ECO:0000259" key="6">
    <source>
        <dbReference type="SMART" id="SM00835"/>
    </source>
</evidence>
<feature type="active site" description="Proton donor" evidence="2">
    <location>
        <position position="361"/>
    </location>
</feature>
<dbReference type="InterPro" id="IPR014710">
    <property type="entry name" value="RmlC-like_jellyroll"/>
</dbReference>
<accession>A0A179S7A9</accession>
<gene>
    <name evidence="7" type="ORF">A5481_16565</name>
</gene>
<keyword evidence="5" id="KW-0732">Signal</keyword>
<dbReference type="SMART" id="SM00835">
    <property type="entry name" value="Cupin_1"/>
    <property type="match status" value="2"/>
</dbReference>
<dbReference type="InterPro" id="IPR011051">
    <property type="entry name" value="RmlC_Cupin_sf"/>
</dbReference>
<dbReference type="AlphaFoldDB" id="A0A179S7A9"/>
<dbReference type="InterPro" id="IPR017774">
    <property type="entry name" value="Bicupin_oxalate_deCO2ase/Oxase"/>
</dbReference>
<dbReference type="InterPro" id="IPR006311">
    <property type="entry name" value="TAT_signal"/>
</dbReference>
<feature type="binding site" evidence="3">
    <location>
        <position position="347"/>
    </location>
    <ligand>
        <name>Mn(2+)</name>
        <dbReference type="ChEBI" id="CHEBI:29035"/>
        <label>2</label>
    </ligand>
</feature>
<dbReference type="Pfam" id="PF00190">
    <property type="entry name" value="Cupin_1"/>
    <property type="match status" value="2"/>
</dbReference>
<feature type="region of interest" description="Disordered" evidence="4">
    <location>
        <begin position="24"/>
        <end position="73"/>
    </location>
</feature>
<sequence>MTLISRRHTLAAAAAGLVGTAAGVQAQSPTPAGPAPVRGKDGADILGPTNPARQAEEPFTTRPPKTDRGTMPNLKWSFTDSHMRLEEGGWARQTTTRELPVSTAMAGVNMRLKAGVAREMHWHKEAEWSYMLKGRARITAVDQDGRTFVDDVGEGDLWYFPSGIPHSIQGLESDVDGCEFLLVFDDGHFSEDSTFLITDWLAHTPRDVLAKNFGVPESAVAGLPSTEKYIFPAPMPGPLAGDRTGGAGPIPESFSHRMLAQEPIRTKSGSVRITDSRIFPASKTIAAALVELEPGGMRELHWHPNGDEWQYYLSGQGRMTVFGSESKARTFDYQAGDVGYVPFAMGHYIENTGPAPLRFLELFRSPVYADVSLNQWMKLTPHALVRAHLNIDESVLAGLPAGKTPVVPG</sequence>
<feature type="binding site" evidence="3">
    <location>
        <position position="303"/>
    </location>
    <ligand>
        <name>Mn(2+)</name>
        <dbReference type="ChEBI" id="CHEBI:29035"/>
        <label>2</label>
    </ligand>
</feature>
<feature type="domain" description="Cupin type-1" evidence="6">
    <location>
        <begin position="256"/>
        <end position="397"/>
    </location>
</feature>
<evidence type="ECO:0000313" key="8">
    <source>
        <dbReference type="Proteomes" id="UP000078316"/>
    </source>
</evidence>
<keyword evidence="3" id="KW-0464">Manganese</keyword>
<dbReference type="OrthoDB" id="1973590at2"/>
<feature type="binding site" evidence="3">
    <location>
        <position position="127"/>
    </location>
    <ligand>
        <name>Mn(2+)</name>
        <dbReference type="ChEBI" id="CHEBI:29035"/>
        <label>1</label>
    </ligand>
</feature>
<dbReference type="STRING" id="427683.A5481_16565"/>
<comment type="cofactor">
    <cofactor evidence="3">
        <name>Mn(2+)</name>
        <dbReference type="ChEBI" id="CHEBI:29035"/>
    </cofactor>
    <text evidence="3">Binds 2 manganese ions per subunit.</text>
</comment>
<dbReference type="EMBL" id="LWHQ01000034">
    <property type="protein sequence ID" value="OAS23285.1"/>
    <property type="molecule type" value="Genomic_DNA"/>
</dbReference>
<evidence type="ECO:0000256" key="2">
    <source>
        <dbReference type="PIRSR" id="PIRSR617774-1"/>
    </source>
</evidence>
<dbReference type="RefSeq" id="WP_048435049.1">
    <property type="nucleotide sequence ID" value="NZ_LWHQ01000034.1"/>
</dbReference>
<dbReference type="SUPFAM" id="SSF51182">
    <property type="entry name" value="RmlC-like cupins"/>
    <property type="match status" value="1"/>
</dbReference>
<dbReference type="GO" id="GO:0046872">
    <property type="term" value="F:metal ion binding"/>
    <property type="evidence" value="ECO:0007669"/>
    <property type="project" value="UniProtKB-KW"/>
</dbReference>
<dbReference type="CDD" id="cd20304">
    <property type="entry name" value="cupin_OxDC_N"/>
    <property type="match status" value="1"/>
</dbReference>
<feature type="signal peptide" evidence="5">
    <location>
        <begin position="1"/>
        <end position="26"/>
    </location>
</feature>
<dbReference type="GO" id="GO:0033609">
    <property type="term" value="P:oxalate metabolic process"/>
    <property type="evidence" value="ECO:0007669"/>
    <property type="project" value="InterPro"/>
</dbReference>
<feature type="binding site" evidence="3">
    <location>
        <position position="301"/>
    </location>
    <ligand>
        <name>Mn(2+)</name>
        <dbReference type="ChEBI" id="CHEBI:29035"/>
        <label>2</label>
    </ligand>
</feature>
<dbReference type="PROSITE" id="PS51318">
    <property type="entry name" value="TAT"/>
    <property type="match status" value="1"/>
</dbReference>
<feature type="binding site" evidence="3">
    <location>
        <position position="166"/>
    </location>
    <ligand>
        <name>Mn(2+)</name>
        <dbReference type="ChEBI" id="CHEBI:29035"/>
        <label>1</label>
    </ligand>
</feature>
<proteinExistence type="predicted"/>
<feature type="binding site" evidence="3">
    <location>
        <position position="308"/>
    </location>
    <ligand>
        <name>Mn(2+)</name>
        <dbReference type="ChEBI" id="CHEBI:29035"/>
        <label>2</label>
    </ligand>
</feature>
<dbReference type="Gene3D" id="2.60.120.10">
    <property type="entry name" value="Jelly Rolls"/>
    <property type="match status" value="2"/>
</dbReference>
<feature type="binding site" evidence="3">
    <location>
        <position position="123"/>
    </location>
    <ligand>
        <name>Mn(2+)</name>
        <dbReference type="ChEBI" id="CHEBI:29035"/>
        <label>1</label>
    </ligand>
</feature>
<protein>
    <submittedName>
        <fullName evidence="7">Oxalate decarboxylase</fullName>
    </submittedName>
</protein>
<name>A0A179S7A9_9HYPH</name>
<feature type="binding site" evidence="3">
    <location>
        <position position="121"/>
    </location>
    <ligand>
        <name>Mn(2+)</name>
        <dbReference type="ChEBI" id="CHEBI:29035"/>
        <label>1</label>
    </ligand>
</feature>
<evidence type="ECO:0000313" key="7">
    <source>
        <dbReference type="EMBL" id="OAS23285.1"/>
    </source>
</evidence>
<dbReference type="PANTHER" id="PTHR35848:SF9">
    <property type="entry name" value="SLL1358 PROTEIN"/>
    <property type="match status" value="1"/>
</dbReference>
<dbReference type="InterPro" id="IPR006045">
    <property type="entry name" value="Cupin_1"/>
</dbReference>
<feature type="chain" id="PRO_5008105716" evidence="5">
    <location>
        <begin position="27"/>
        <end position="409"/>
    </location>
</feature>
<dbReference type="NCBIfam" id="TIGR03404">
    <property type="entry name" value="bicupin_oxalic"/>
    <property type="match status" value="1"/>
</dbReference>
<dbReference type="Proteomes" id="UP000078316">
    <property type="component" value="Unassembled WGS sequence"/>
</dbReference>